<dbReference type="Gene3D" id="2.10.25.10">
    <property type="entry name" value="Laminin"/>
    <property type="match status" value="1"/>
</dbReference>
<keyword evidence="11" id="KW-1185">Reference proteome</keyword>
<dbReference type="InterPro" id="IPR006026">
    <property type="entry name" value="Peptidase_Metallo"/>
</dbReference>
<comment type="cofactor">
    <cofactor evidence="6">
        <name>Zn(2+)</name>
        <dbReference type="ChEBI" id="CHEBI:29105"/>
    </cofactor>
    <text evidence="6">Binds 1 zinc ion per subunit.</text>
</comment>
<evidence type="ECO:0000256" key="4">
    <source>
        <dbReference type="PROSITE-ProRule" id="PRU00076"/>
    </source>
</evidence>
<sequence>MVPRAFESTRGFSRAISSREGTLSGLYERGSGSLESPRCDRERAKRRRLKLTSSPEKKCLIVDLDFVDMEFSVNWILSIFVCFLVAQSRAAVSLRDASRLWPTEVIKFGFHDNVDSEARDDVVGVLRLIRDETCLGFIYSQQAETGLLFKSNLNRCYKTKVGYRGPGKHSVYINRDCPGSIPLRSQVFHEVGHALGLVDEYNRPDRDRFLRVLPGNVAKSNRAMLNKISWSKVDPLEHDFDRISVMQYGSNFLSNNGRDTISTLSNLDFVPVTTLSGRDVRSLMMMYRCPLRAQSMRLSVEVIARKRIQNEVVVSFEVSDMAPGRFPPMVRSSGAPRGSGPVTLPGPIYFDVGTWVALKIRVSKLDEDATEVFIPYSRLQIIHRDYVVKLCRTLYDCSSSVSVRIVAEPAKNYCYPNPCMSGGRCRSGSNAPICECRPGFYGDFCEKRFGSLKVDVKHGMNLRRLDATTPSDPFVRVRAYRADGTYLEQKTSTVMNNELNPVWNEILDFGVDWWHRIMLDVFDANTFIYPQPIISNQHVFLTQPVFSMQATPVELKMHDQDHSMPDQSFVEYKVAFVAVSDEFVPRDASGNVILP</sequence>
<dbReference type="PANTHER" id="PTHR10127:SF850">
    <property type="entry name" value="METALLOENDOPEPTIDASE"/>
    <property type="match status" value="1"/>
</dbReference>
<evidence type="ECO:0000313" key="10">
    <source>
        <dbReference type="EMBL" id="KAJ8907498.1"/>
    </source>
</evidence>
<evidence type="ECO:0000256" key="2">
    <source>
        <dbReference type="ARBA" id="ARBA00022833"/>
    </source>
</evidence>
<dbReference type="SUPFAM" id="SSF49562">
    <property type="entry name" value="C2 domain (Calcium/lipid-binding domain, CaLB)"/>
    <property type="match status" value="1"/>
</dbReference>
<feature type="domain" description="C2" evidence="7">
    <location>
        <begin position="426"/>
        <end position="562"/>
    </location>
</feature>
<dbReference type="CDD" id="cd00054">
    <property type="entry name" value="EGF_CA"/>
    <property type="match status" value="1"/>
</dbReference>
<feature type="active site" evidence="5">
    <location>
        <position position="190"/>
    </location>
</feature>
<dbReference type="PROSITE" id="PS01186">
    <property type="entry name" value="EGF_2"/>
    <property type="match status" value="1"/>
</dbReference>
<dbReference type="InterPro" id="IPR035892">
    <property type="entry name" value="C2_domain_sf"/>
</dbReference>
<dbReference type="Gene3D" id="2.60.40.150">
    <property type="entry name" value="C2 domain"/>
    <property type="match status" value="1"/>
</dbReference>
<dbReference type="SUPFAM" id="SSF55486">
    <property type="entry name" value="Metalloproteases ('zincins'), catalytic domain"/>
    <property type="match status" value="1"/>
</dbReference>
<evidence type="ECO:0000313" key="11">
    <source>
        <dbReference type="Proteomes" id="UP001157974"/>
    </source>
</evidence>
<feature type="disulfide bond" evidence="5">
    <location>
        <begin position="134"/>
        <end position="289"/>
    </location>
</feature>
<dbReference type="Gene3D" id="3.40.390.10">
    <property type="entry name" value="Collagenase (Catalytic Domain)"/>
    <property type="match status" value="1"/>
</dbReference>
<dbReference type="PANTHER" id="PTHR10127">
    <property type="entry name" value="DISCOIDIN, CUB, EGF, LAMININ , AND ZINC METALLOPROTEASE DOMAIN CONTAINING"/>
    <property type="match status" value="1"/>
</dbReference>
<dbReference type="PROSITE" id="PS50026">
    <property type="entry name" value="EGF_3"/>
    <property type="match status" value="1"/>
</dbReference>
<reference evidence="10 11" key="1">
    <citation type="journal article" date="2023" name="Nat. Commun.">
        <title>Origin of minicircular mitochondrial genomes in red algae.</title>
        <authorList>
            <person name="Lee Y."/>
            <person name="Cho C.H."/>
            <person name="Lee Y.M."/>
            <person name="Park S.I."/>
            <person name="Yang J.H."/>
            <person name="West J.A."/>
            <person name="Bhattacharya D."/>
            <person name="Yoon H.S."/>
        </authorList>
    </citation>
    <scope>NUCLEOTIDE SEQUENCE [LARGE SCALE GENOMIC DNA]</scope>
    <source>
        <strain evidence="10 11">CCMP1338</strain>
        <tissue evidence="10">Whole cell</tissue>
    </source>
</reference>
<keyword evidence="3 6" id="KW-0482">Metalloprotease</keyword>
<proteinExistence type="predicted"/>
<dbReference type="PROSITE" id="PS50004">
    <property type="entry name" value="C2"/>
    <property type="match status" value="1"/>
</dbReference>
<dbReference type="GO" id="GO:0008270">
    <property type="term" value="F:zinc ion binding"/>
    <property type="evidence" value="ECO:0007669"/>
    <property type="project" value="InterPro"/>
</dbReference>
<feature type="domain" description="EGF-like" evidence="8">
    <location>
        <begin position="410"/>
        <end position="446"/>
    </location>
</feature>
<dbReference type="InterPro" id="IPR000008">
    <property type="entry name" value="C2_dom"/>
</dbReference>
<evidence type="ECO:0000256" key="3">
    <source>
        <dbReference type="ARBA" id="ARBA00023049"/>
    </source>
</evidence>
<dbReference type="Pfam" id="PF01400">
    <property type="entry name" value="Astacin"/>
    <property type="match status" value="1"/>
</dbReference>
<evidence type="ECO:0000259" key="8">
    <source>
        <dbReference type="PROSITE" id="PS50026"/>
    </source>
</evidence>
<keyword evidence="4" id="KW-1015">Disulfide bond</keyword>
<dbReference type="Pfam" id="PF00168">
    <property type="entry name" value="C2"/>
    <property type="match status" value="1"/>
</dbReference>
<evidence type="ECO:0000256" key="1">
    <source>
        <dbReference type="ARBA" id="ARBA00022723"/>
    </source>
</evidence>
<dbReference type="Pfam" id="PF00008">
    <property type="entry name" value="EGF"/>
    <property type="match status" value="1"/>
</dbReference>
<protein>
    <recommendedName>
        <fullName evidence="6">Metalloendopeptidase</fullName>
        <ecNumber evidence="6">3.4.24.-</ecNumber>
    </recommendedName>
</protein>
<dbReference type="EC" id="3.4.24.-" evidence="6"/>
<name>A0AAV8V0V9_9RHOD</name>
<dbReference type="PRINTS" id="PR00480">
    <property type="entry name" value="ASTACIN"/>
</dbReference>
<comment type="caution">
    <text evidence="10">The sequence shown here is derived from an EMBL/GenBank/DDBJ whole genome shotgun (WGS) entry which is preliminary data.</text>
</comment>
<evidence type="ECO:0000259" key="7">
    <source>
        <dbReference type="PROSITE" id="PS50004"/>
    </source>
</evidence>
<keyword evidence="4" id="KW-0245">EGF-like domain</keyword>
<feature type="domain" description="Peptidase M12A" evidence="9">
    <location>
        <begin position="92"/>
        <end position="290"/>
    </location>
</feature>
<dbReference type="PROSITE" id="PS00022">
    <property type="entry name" value="EGF_1"/>
    <property type="match status" value="1"/>
</dbReference>
<comment type="caution">
    <text evidence="4">Lacks conserved residue(s) required for the propagation of feature annotation.</text>
</comment>
<organism evidence="10 11">
    <name type="scientific">Rhodosorus marinus</name>
    <dbReference type="NCBI Taxonomy" id="101924"/>
    <lineage>
        <taxon>Eukaryota</taxon>
        <taxon>Rhodophyta</taxon>
        <taxon>Stylonematophyceae</taxon>
        <taxon>Stylonematales</taxon>
        <taxon>Stylonemataceae</taxon>
        <taxon>Rhodosorus</taxon>
    </lineage>
</organism>
<evidence type="ECO:0000259" key="9">
    <source>
        <dbReference type="PROSITE" id="PS51864"/>
    </source>
</evidence>
<evidence type="ECO:0000256" key="6">
    <source>
        <dbReference type="RuleBase" id="RU361183"/>
    </source>
</evidence>
<dbReference type="InterPro" id="IPR000742">
    <property type="entry name" value="EGF"/>
</dbReference>
<keyword evidence="2 6" id="KW-0862">Zinc</keyword>
<feature type="disulfide bond" evidence="4">
    <location>
        <begin position="436"/>
        <end position="445"/>
    </location>
</feature>
<dbReference type="CDD" id="cd00030">
    <property type="entry name" value="C2"/>
    <property type="match status" value="1"/>
</dbReference>
<dbReference type="InterPro" id="IPR001506">
    <property type="entry name" value="Peptidase_M12A"/>
</dbReference>
<keyword evidence="6" id="KW-0645">Protease</keyword>
<dbReference type="InterPro" id="IPR024079">
    <property type="entry name" value="MetalloPept_cat_dom_sf"/>
</dbReference>
<dbReference type="SUPFAM" id="SSF57196">
    <property type="entry name" value="EGF/Laminin"/>
    <property type="match status" value="1"/>
</dbReference>
<dbReference type="SMART" id="SM00181">
    <property type="entry name" value="EGF"/>
    <property type="match status" value="1"/>
</dbReference>
<evidence type="ECO:0000256" key="5">
    <source>
        <dbReference type="PROSITE-ProRule" id="PRU01211"/>
    </source>
</evidence>
<dbReference type="GO" id="GO:0004222">
    <property type="term" value="F:metalloendopeptidase activity"/>
    <property type="evidence" value="ECO:0007669"/>
    <property type="project" value="UniProtKB-UniRule"/>
</dbReference>
<keyword evidence="6" id="KW-0378">Hydrolase</keyword>
<dbReference type="SMART" id="SM00239">
    <property type="entry name" value="C2"/>
    <property type="match status" value="1"/>
</dbReference>
<dbReference type="PROSITE" id="PS51864">
    <property type="entry name" value="ASTACIN"/>
    <property type="match status" value="1"/>
</dbReference>
<dbReference type="SMART" id="SM00235">
    <property type="entry name" value="ZnMc"/>
    <property type="match status" value="1"/>
</dbReference>
<keyword evidence="1 6" id="KW-0479">Metal-binding</keyword>
<dbReference type="EMBL" id="JAMWBK010000002">
    <property type="protein sequence ID" value="KAJ8907498.1"/>
    <property type="molecule type" value="Genomic_DNA"/>
</dbReference>
<gene>
    <name evidence="10" type="ORF">NDN08_007609</name>
</gene>
<dbReference type="GO" id="GO:0006508">
    <property type="term" value="P:proteolysis"/>
    <property type="evidence" value="ECO:0007669"/>
    <property type="project" value="UniProtKB-KW"/>
</dbReference>
<accession>A0AAV8V0V9</accession>
<dbReference type="AlphaFoldDB" id="A0AAV8V0V9"/>
<dbReference type="Proteomes" id="UP001157974">
    <property type="component" value="Unassembled WGS sequence"/>
</dbReference>